<evidence type="ECO:0000313" key="3">
    <source>
        <dbReference type="Proteomes" id="UP000198221"/>
    </source>
</evidence>
<evidence type="ECO:0000259" key="1">
    <source>
        <dbReference type="Pfam" id="PF04326"/>
    </source>
</evidence>
<accession>A0A1C5K4P9</accession>
<dbReference type="GO" id="GO:0003677">
    <property type="term" value="F:DNA binding"/>
    <property type="evidence" value="ECO:0007669"/>
    <property type="project" value="UniProtKB-KW"/>
</dbReference>
<dbReference type="Gene3D" id="3.30.950.30">
    <property type="entry name" value="Schlafen, AAA domain"/>
    <property type="match status" value="1"/>
</dbReference>
<dbReference type="Proteomes" id="UP000198221">
    <property type="component" value="Chromosome I"/>
</dbReference>
<dbReference type="AlphaFoldDB" id="A0A1C5K4P9"/>
<proteinExistence type="predicted"/>
<feature type="domain" description="Schlafen AlbA-2" evidence="1">
    <location>
        <begin position="55"/>
        <end position="175"/>
    </location>
</feature>
<dbReference type="InterPro" id="IPR007421">
    <property type="entry name" value="Schlafen_AlbA_2_dom"/>
</dbReference>
<organism evidence="2 3">
    <name type="scientific">Micromonospora inositola</name>
    <dbReference type="NCBI Taxonomy" id="47865"/>
    <lineage>
        <taxon>Bacteria</taxon>
        <taxon>Bacillati</taxon>
        <taxon>Actinomycetota</taxon>
        <taxon>Actinomycetes</taxon>
        <taxon>Micromonosporales</taxon>
        <taxon>Micromonosporaceae</taxon>
        <taxon>Micromonospora</taxon>
    </lineage>
</organism>
<gene>
    <name evidence="2" type="ORF">GA0070613_6308</name>
</gene>
<reference evidence="3" key="1">
    <citation type="submission" date="2016-06" db="EMBL/GenBank/DDBJ databases">
        <authorList>
            <person name="Varghese N."/>
            <person name="Submissions Spin"/>
        </authorList>
    </citation>
    <scope>NUCLEOTIDE SEQUENCE [LARGE SCALE GENOMIC DNA]</scope>
    <source>
        <strain evidence="3">DSM 43819</strain>
    </source>
</reference>
<dbReference type="InterPro" id="IPR038461">
    <property type="entry name" value="Schlafen_AlbA_2_dom_sf"/>
</dbReference>
<protein>
    <submittedName>
        <fullName evidence="2">Putative DNA-binding domain-containing protein</fullName>
    </submittedName>
</protein>
<name>A0A1C5K4P9_9ACTN</name>
<evidence type="ECO:0000313" key="2">
    <source>
        <dbReference type="EMBL" id="SCG77581.1"/>
    </source>
</evidence>
<keyword evidence="3" id="KW-1185">Reference proteome</keyword>
<dbReference type="EMBL" id="LT607754">
    <property type="protein sequence ID" value="SCG77581.1"/>
    <property type="molecule type" value="Genomic_DNA"/>
</dbReference>
<sequence length="286" mass="31599">MGANLPSYLWFTIYSVTEPMTTLPLPLYLGPQLPRWQPRTAADVQAAIDNGTLTERHWLDVKLTLGGSSHNKEIACDLASYANDGGALIYGVSEDKASQTLSLAPIDLAGQAERIDEIARSRCDPPLYVACHPLPIDPNDRSRGLLLVEIPPSPASPHMVDGRYYGRGDTTRRKLTDPEVARLHAVRTMRQLSAEQLIEQEIARDPVPPQLRKLSHIYVVARPLATPPDLLAEAIENRALGDMVRGLNHKLGTPASPHWGYLESEEPRAAGWGFRSYRMFGGRPES</sequence>
<keyword evidence="2" id="KW-0238">DNA-binding</keyword>
<dbReference type="Pfam" id="PF04326">
    <property type="entry name" value="SLFN_AlbA_2"/>
    <property type="match status" value="1"/>
</dbReference>